<feature type="compositionally biased region" description="Low complexity" evidence="3">
    <location>
        <begin position="66"/>
        <end position="76"/>
    </location>
</feature>
<feature type="region of interest" description="Disordered" evidence="3">
    <location>
        <begin position="234"/>
        <end position="304"/>
    </location>
</feature>
<evidence type="ECO:0000256" key="3">
    <source>
        <dbReference type="SAM" id="MobiDB-lite"/>
    </source>
</evidence>
<reference evidence="5 6" key="1">
    <citation type="submission" date="2020-12" db="EMBL/GenBank/DDBJ databases">
        <title>FDA dAtabase for Regulatory Grade micrObial Sequences (FDA-ARGOS): Supporting development and validation of Infectious Disease Dx tests.</title>
        <authorList>
            <person name="Sproer C."/>
            <person name="Gronow S."/>
            <person name="Severitt S."/>
            <person name="Schroder I."/>
            <person name="Tallon L."/>
            <person name="Sadzewicz L."/>
            <person name="Zhao X."/>
            <person name="Boylan J."/>
            <person name="Ott S."/>
            <person name="Bowen H."/>
            <person name="Vavikolanu K."/>
            <person name="Mehta A."/>
            <person name="Aluvathingal J."/>
            <person name="Nadendla S."/>
            <person name="Lowell S."/>
            <person name="Myers T."/>
            <person name="Yan Y."/>
            <person name="Sichtig H."/>
        </authorList>
    </citation>
    <scope>NUCLEOTIDE SEQUENCE [LARGE SCALE GENOMIC DNA]</scope>
    <source>
        <strain evidence="5 6">FDAARGOS_864</strain>
    </source>
</reference>
<dbReference type="InterPro" id="IPR018392">
    <property type="entry name" value="LysM"/>
</dbReference>
<dbReference type="KEGG" id="rkr:I6G21_07000"/>
<feature type="region of interest" description="Disordered" evidence="3">
    <location>
        <begin position="53"/>
        <end position="123"/>
    </location>
</feature>
<dbReference type="InterPro" id="IPR036779">
    <property type="entry name" value="LysM_dom_sf"/>
</dbReference>
<accession>A0A7T3FAM5</accession>
<sequence>MGCGLDPLRGVRLGWHASCQGHPLRCFRRRDDGRSRFRHDFWLPSPKSLLYRYQSSSPRGDHAGHPAHGAGAEYAGCCRTPESSTGQTPREDPHTHRWVDDGAEKSRDGRSAGGPRSIVKTTSTIRRNVRRGTAALVVGGAAAATLSMPAHAATEAQWDAVAQCESGGNWSTSTGNGFSGGLQFTASTWAANGGTGDPANASRAEQIRVAENVLATQGKGAWPVCGVGLGAADTSGSAAGATEQQGTSAAQTQTQQVEAPKAETQAPAQAQQVEAPKAETQAPAQTEQAAPAQTQYTAPAQTEQAAPAQTQYTAAAGTYTVQAGDTLSAIAAAHGVSWESLADANASSVSNPNLIYPGQVLEIPAA</sequence>
<organism evidence="5 6">
    <name type="scientific">Rothia kristinae</name>
    <dbReference type="NCBI Taxonomy" id="37923"/>
    <lineage>
        <taxon>Bacteria</taxon>
        <taxon>Bacillati</taxon>
        <taxon>Actinomycetota</taxon>
        <taxon>Actinomycetes</taxon>
        <taxon>Micrococcales</taxon>
        <taxon>Micrococcaceae</taxon>
        <taxon>Rothia</taxon>
    </lineage>
</organism>
<dbReference type="InterPro" id="IPR023346">
    <property type="entry name" value="Lysozyme-like_dom_sf"/>
</dbReference>
<dbReference type="Proteomes" id="UP000594975">
    <property type="component" value="Chromosome"/>
</dbReference>
<dbReference type="InterPro" id="IPR052196">
    <property type="entry name" value="Bact_Kbp"/>
</dbReference>
<dbReference type="CDD" id="cd13925">
    <property type="entry name" value="RPF"/>
    <property type="match status" value="1"/>
</dbReference>
<dbReference type="PANTHER" id="PTHR34700:SF4">
    <property type="entry name" value="PHAGE-LIKE ELEMENT PBSX PROTEIN XKDP"/>
    <property type="match status" value="1"/>
</dbReference>
<keyword evidence="2" id="KW-0378">Hydrolase</keyword>
<dbReference type="CDD" id="cd00118">
    <property type="entry name" value="LysM"/>
    <property type="match status" value="1"/>
</dbReference>
<name>A0A7T3FAM5_9MICC</name>
<dbReference type="EMBL" id="CP065738">
    <property type="protein sequence ID" value="QPT54711.1"/>
    <property type="molecule type" value="Genomic_DNA"/>
</dbReference>
<dbReference type="PANTHER" id="PTHR34700">
    <property type="entry name" value="POTASSIUM BINDING PROTEIN KBP"/>
    <property type="match status" value="1"/>
</dbReference>
<dbReference type="Gene3D" id="3.10.350.10">
    <property type="entry name" value="LysM domain"/>
    <property type="match status" value="1"/>
</dbReference>
<dbReference type="GO" id="GO:0016787">
    <property type="term" value="F:hydrolase activity"/>
    <property type="evidence" value="ECO:0007669"/>
    <property type="project" value="UniProtKB-KW"/>
</dbReference>
<dbReference type="Pfam" id="PF01476">
    <property type="entry name" value="LysM"/>
    <property type="match status" value="1"/>
</dbReference>
<comment type="similarity">
    <text evidence="1">Belongs to the transglycosylase family. Rpf subfamily.</text>
</comment>
<feature type="compositionally biased region" description="Basic and acidic residues" evidence="3">
    <location>
        <begin position="89"/>
        <end position="110"/>
    </location>
</feature>
<dbReference type="SUPFAM" id="SSF53955">
    <property type="entry name" value="Lysozyme-like"/>
    <property type="match status" value="1"/>
</dbReference>
<dbReference type="PROSITE" id="PS51782">
    <property type="entry name" value="LYSM"/>
    <property type="match status" value="1"/>
</dbReference>
<dbReference type="Pfam" id="PF06737">
    <property type="entry name" value="Transglycosylas"/>
    <property type="match status" value="1"/>
</dbReference>
<evidence type="ECO:0000256" key="2">
    <source>
        <dbReference type="ARBA" id="ARBA00022801"/>
    </source>
</evidence>
<gene>
    <name evidence="5" type="ORF">I6G21_07000</name>
</gene>
<dbReference type="AlphaFoldDB" id="A0A7T3FAM5"/>
<dbReference type="SUPFAM" id="SSF54106">
    <property type="entry name" value="LysM domain"/>
    <property type="match status" value="1"/>
</dbReference>
<evidence type="ECO:0000313" key="6">
    <source>
        <dbReference type="Proteomes" id="UP000594975"/>
    </source>
</evidence>
<evidence type="ECO:0000256" key="1">
    <source>
        <dbReference type="ARBA" id="ARBA00010830"/>
    </source>
</evidence>
<feature type="domain" description="LysM" evidence="4">
    <location>
        <begin position="317"/>
        <end position="363"/>
    </location>
</feature>
<protein>
    <submittedName>
        <fullName evidence="5">Transglycosylase family protein</fullName>
    </submittedName>
</protein>
<dbReference type="SMART" id="SM00257">
    <property type="entry name" value="LysM"/>
    <property type="match status" value="1"/>
</dbReference>
<evidence type="ECO:0000313" key="5">
    <source>
        <dbReference type="EMBL" id="QPT54711.1"/>
    </source>
</evidence>
<proteinExistence type="inferred from homology"/>
<evidence type="ECO:0000259" key="4">
    <source>
        <dbReference type="PROSITE" id="PS51782"/>
    </source>
</evidence>
<dbReference type="InterPro" id="IPR010618">
    <property type="entry name" value="RPF"/>
</dbReference>
<dbReference type="Gene3D" id="1.10.530.10">
    <property type="match status" value="1"/>
</dbReference>